<evidence type="ECO:0000256" key="4">
    <source>
        <dbReference type="ARBA" id="ARBA00016218"/>
    </source>
</evidence>
<keyword evidence="6" id="KW-0547">Nucleotide-binding</keyword>
<evidence type="ECO:0000256" key="1">
    <source>
        <dbReference type="ARBA" id="ARBA00005051"/>
    </source>
</evidence>
<evidence type="ECO:0000256" key="10">
    <source>
        <dbReference type="ARBA" id="ARBA00029409"/>
    </source>
</evidence>
<feature type="domain" description="7,8-dihydro-6-hydroxymethylpterin-pyrophosphokinase" evidence="13">
    <location>
        <begin position="97"/>
        <end position="108"/>
    </location>
</feature>
<keyword evidence="9" id="KW-0289">Folate biosynthesis</keyword>
<evidence type="ECO:0000256" key="6">
    <source>
        <dbReference type="ARBA" id="ARBA00022741"/>
    </source>
</evidence>
<dbReference type="InterPro" id="IPR035907">
    <property type="entry name" value="Hppk_sf"/>
</dbReference>
<reference evidence="15 17" key="2">
    <citation type="submission" date="2018-10" db="EMBL/GenBank/DDBJ databases">
        <title>Genomic Encyclopedia of Type Strains, Phase IV (KMG-IV): sequencing the most valuable type-strain genomes for metagenomic binning, comparative biology and taxonomic classification.</title>
        <authorList>
            <person name="Goeker M."/>
        </authorList>
    </citation>
    <scope>NUCLEOTIDE SEQUENCE [LARGE SCALE GENOMIC DNA]</scope>
    <source>
        <strain evidence="15 17">DSM 19791</strain>
    </source>
</reference>
<dbReference type="Proteomes" id="UP000275727">
    <property type="component" value="Chromosome"/>
</dbReference>
<evidence type="ECO:0000256" key="12">
    <source>
        <dbReference type="ARBA" id="ARBA00033413"/>
    </source>
</evidence>
<evidence type="ECO:0000256" key="2">
    <source>
        <dbReference type="ARBA" id="ARBA00005810"/>
    </source>
</evidence>
<evidence type="ECO:0000256" key="8">
    <source>
        <dbReference type="ARBA" id="ARBA00022840"/>
    </source>
</evidence>
<dbReference type="PROSITE" id="PS00794">
    <property type="entry name" value="HPPK"/>
    <property type="match status" value="1"/>
</dbReference>
<comment type="pathway">
    <text evidence="1">Cofactor biosynthesis; tetrahydrofolate biosynthesis; 2-amino-4-hydroxy-6-hydroxymethyl-7,8-dihydropteridine diphosphate from 7,8-dihydroneopterin triphosphate: step 4/4.</text>
</comment>
<dbReference type="GO" id="GO:0003848">
    <property type="term" value="F:2-amino-4-hydroxy-6-hydroxymethyldihydropteridine diphosphokinase activity"/>
    <property type="evidence" value="ECO:0007669"/>
    <property type="project" value="UniProtKB-EC"/>
</dbReference>
<dbReference type="GO" id="GO:0005524">
    <property type="term" value="F:ATP binding"/>
    <property type="evidence" value="ECO:0007669"/>
    <property type="project" value="UniProtKB-KW"/>
</dbReference>
<evidence type="ECO:0000313" key="15">
    <source>
        <dbReference type="EMBL" id="RKS92116.1"/>
    </source>
</evidence>
<keyword evidence="17" id="KW-1185">Reference proteome</keyword>
<dbReference type="GO" id="GO:0016301">
    <property type="term" value="F:kinase activity"/>
    <property type="evidence" value="ECO:0007669"/>
    <property type="project" value="UniProtKB-KW"/>
</dbReference>
<keyword evidence="5" id="KW-0808">Transferase</keyword>
<dbReference type="NCBIfam" id="TIGR01498">
    <property type="entry name" value="folK"/>
    <property type="match status" value="1"/>
</dbReference>
<gene>
    <name evidence="15" type="ORF">DFR51_1694</name>
    <name evidence="14" type="ORF">SmB9_27950</name>
</gene>
<evidence type="ECO:0000256" key="9">
    <source>
        <dbReference type="ARBA" id="ARBA00022909"/>
    </source>
</evidence>
<protein>
    <recommendedName>
        <fullName evidence="4">2-amino-4-hydroxy-6-hydroxymethyldihydropteridine pyrophosphokinase</fullName>
        <ecNumber evidence="3">2.7.6.3</ecNumber>
    </recommendedName>
    <alternativeName>
        <fullName evidence="11">6-hydroxymethyl-7,8-dihydropterin pyrophosphokinase</fullName>
    </alternativeName>
    <alternativeName>
        <fullName evidence="12">7,8-dihydro-6-hydroxymethylpterin-pyrophosphokinase</fullName>
    </alternativeName>
</protein>
<dbReference type="AlphaFoldDB" id="A0AAD1D766"/>
<comment type="similarity">
    <text evidence="2">Belongs to the HPPK family.</text>
</comment>
<dbReference type="PANTHER" id="PTHR43071">
    <property type="entry name" value="2-AMINO-4-HYDROXY-6-HYDROXYMETHYLDIHYDROPTERIDINE PYROPHOSPHOKINASE"/>
    <property type="match status" value="1"/>
</dbReference>
<name>A0AAD1D766_SPHMI</name>
<evidence type="ECO:0000256" key="5">
    <source>
        <dbReference type="ARBA" id="ARBA00022679"/>
    </source>
</evidence>
<dbReference type="InterPro" id="IPR000550">
    <property type="entry name" value="Hppk"/>
</dbReference>
<dbReference type="EMBL" id="RBWX01000007">
    <property type="protein sequence ID" value="RKS92116.1"/>
    <property type="molecule type" value="Genomic_DNA"/>
</dbReference>
<dbReference type="PANTHER" id="PTHR43071:SF1">
    <property type="entry name" value="2-AMINO-4-HYDROXY-6-HYDROXYMETHYLDIHYDROPTERIDINE PYROPHOSPHOKINASE"/>
    <property type="match status" value="1"/>
</dbReference>
<evidence type="ECO:0000256" key="7">
    <source>
        <dbReference type="ARBA" id="ARBA00022777"/>
    </source>
</evidence>
<evidence type="ECO:0000256" key="11">
    <source>
        <dbReference type="ARBA" id="ARBA00029766"/>
    </source>
</evidence>
<dbReference type="EMBL" id="AP018711">
    <property type="protein sequence ID" value="BBE35137.1"/>
    <property type="molecule type" value="Genomic_DNA"/>
</dbReference>
<comment type="function">
    <text evidence="10">Catalyzes the transfer of pyrophosphate from adenosine triphosphate (ATP) to 6-hydroxymethyl-7,8-dihydropterin, an enzymatic step in folate biosynthesis pathway.</text>
</comment>
<dbReference type="EC" id="2.7.6.3" evidence="3"/>
<dbReference type="GO" id="GO:0046656">
    <property type="term" value="P:folic acid biosynthetic process"/>
    <property type="evidence" value="ECO:0007669"/>
    <property type="project" value="UniProtKB-KW"/>
</dbReference>
<dbReference type="SUPFAM" id="SSF55083">
    <property type="entry name" value="6-hydroxymethyl-7,8-dihydropterin pyrophosphokinase, HPPK"/>
    <property type="match status" value="1"/>
</dbReference>
<organism evidence="14 16">
    <name type="scientific">Sphingosinicella microcystinivorans</name>
    <dbReference type="NCBI Taxonomy" id="335406"/>
    <lineage>
        <taxon>Bacteria</taxon>
        <taxon>Pseudomonadati</taxon>
        <taxon>Pseudomonadota</taxon>
        <taxon>Alphaproteobacteria</taxon>
        <taxon>Sphingomonadales</taxon>
        <taxon>Sphingosinicellaceae</taxon>
        <taxon>Sphingosinicella</taxon>
    </lineage>
</organism>
<accession>A0AAD1D766</accession>
<dbReference type="KEGG" id="smic:SmB9_27950"/>
<keyword evidence="8" id="KW-0067">ATP-binding</keyword>
<reference evidence="14 16" key="1">
    <citation type="submission" date="2018-06" db="EMBL/GenBank/DDBJ databases">
        <title>Complete Genome Sequence of the Microcystin-Degrading Bacterium Sphingosinicella microcystinivorans Strain B-9.</title>
        <authorList>
            <person name="Jin H."/>
            <person name="Nishizawa T."/>
            <person name="Guo Y."/>
            <person name="Nishizawa A."/>
            <person name="Park H."/>
            <person name="Kato H."/>
            <person name="Tsuji K."/>
            <person name="Harada K."/>
        </authorList>
    </citation>
    <scope>NUCLEOTIDE SEQUENCE [LARGE SCALE GENOMIC DNA]</scope>
    <source>
        <strain evidence="14 16">B9</strain>
    </source>
</reference>
<evidence type="ECO:0000313" key="17">
    <source>
        <dbReference type="Proteomes" id="UP000276029"/>
    </source>
</evidence>
<evidence type="ECO:0000259" key="13">
    <source>
        <dbReference type="PROSITE" id="PS00794"/>
    </source>
</evidence>
<dbReference type="Gene3D" id="3.30.70.560">
    <property type="entry name" value="7,8-Dihydro-6-hydroxymethylpterin-pyrophosphokinase HPPK"/>
    <property type="match status" value="1"/>
</dbReference>
<sequence>MALATAATPIVIAIGSNRPHGRHGRPAGVVRAAVKALAEAGFPAFAVSPILATRAVGPGGRDYANAVMTSSTHLTPPEIVAALKAVERSFGRRRGRRWGARVLDLDLIAWGAGVWPGRLLWRQSRGIAAPHRSMHMRDFVLTPMLAVAPHWRHPVLGLSVRQMHARLRNG</sequence>
<proteinExistence type="inferred from homology"/>
<evidence type="ECO:0000256" key="3">
    <source>
        <dbReference type="ARBA" id="ARBA00013253"/>
    </source>
</evidence>
<evidence type="ECO:0000313" key="14">
    <source>
        <dbReference type="EMBL" id="BBE35137.1"/>
    </source>
</evidence>
<dbReference type="RefSeq" id="WP_121049158.1">
    <property type="nucleotide sequence ID" value="NZ_AP018711.1"/>
</dbReference>
<keyword evidence="7" id="KW-0418">Kinase</keyword>
<dbReference type="Pfam" id="PF01288">
    <property type="entry name" value="HPPK"/>
    <property type="match status" value="1"/>
</dbReference>
<evidence type="ECO:0000313" key="16">
    <source>
        <dbReference type="Proteomes" id="UP000275727"/>
    </source>
</evidence>
<dbReference type="Proteomes" id="UP000276029">
    <property type="component" value="Unassembled WGS sequence"/>
</dbReference>